<dbReference type="GO" id="GO:0001179">
    <property type="term" value="F:RNA polymerase I general transcription initiation factor binding"/>
    <property type="evidence" value="ECO:0007669"/>
    <property type="project" value="TreeGrafter"/>
</dbReference>
<dbReference type="InterPro" id="IPR048535">
    <property type="entry name" value="RRN6_beta-prop"/>
</dbReference>
<feature type="compositionally biased region" description="Basic residues" evidence="1">
    <location>
        <begin position="956"/>
        <end position="973"/>
    </location>
</feature>
<dbReference type="OrthoDB" id="4090074at2759"/>
<evidence type="ECO:0000259" key="3">
    <source>
        <dbReference type="Pfam" id="PF20639"/>
    </source>
</evidence>
<dbReference type="eggNOG" id="ENOG502QRAW">
    <property type="taxonomic scope" value="Eukaryota"/>
</dbReference>
<dbReference type="InterPro" id="IPR048537">
    <property type="entry name" value="RRN6_HB"/>
</dbReference>
<organism evidence="6">
    <name type="scientific">Arthroderma gypseum (strain ATCC MYA-4604 / CBS 118893)</name>
    <name type="common">Microsporum gypseum</name>
    <dbReference type="NCBI Taxonomy" id="535722"/>
    <lineage>
        <taxon>Eukaryota</taxon>
        <taxon>Fungi</taxon>
        <taxon>Dikarya</taxon>
        <taxon>Ascomycota</taxon>
        <taxon>Pezizomycotina</taxon>
        <taxon>Eurotiomycetes</taxon>
        <taxon>Eurotiomycetidae</taxon>
        <taxon>Onygenales</taxon>
        <taxon>Arthrodermataceae</taxon>
        <taxon>Nannizzia</taxon>
    </lineage>
</organism>
<dbReference type="GO" id="GO:0070860">
    <property type="term" value="C:RNA polymerase I core factor complex"/>
    <property type="evidence" value="ECO:0007669"/>
    <property type="project" value="TreeGrafter"/>
</dbReference>
<name>E5QZ15_ARTGP</name>
<sequence length="973" mass="108912">MADHLNNEISLGHLGRATYVEELQEWRFSRAPNQGFLFKIAGEASVLSCTKNPGSSQEPRNDNVVTKRTEQVLLNLYPELTHGLSNMALEEATSRVITSASYHFESNSHGCLAFGEIENMMDDRLANQTTPIIVLPRENHSSSLILCPYDFSNDSLSQNATLTIDDDQSALWTLPGGPVKQVLSSESFQEPKTCFAARLSFSTTIFSPVYHRTPIPVNLNDKDTYADSYLLSYIDPNPLVNIPCKLTGGHPHAAVTFNPWYQRQVAVIDRAGNWSVWDLQRKQQRKAGWFAERGPNGSIRLPGLENISKSIDHYDGWGAILWIGTIHQLLVCDRRNIYICRMDVRPSEQEEFDLGLKLPSEWILDVIRSPRIPSHVFILTTLRILWVHVPPPDDPQLSQGGNVQAASILLSWNHFRDPEDLSLQITPISVGTDLFIMLYSRLNLLAMTIQVFPSDEPSYPVSICDARILHLPKIKSEEAVYGMQQSHNTVNFSSISFQEIKTPNSSLDDDDTVSPKSVKLMGQLMDGRLVECMYLATGADQEILPDIIPISAGKKKRPAKHRSRLPDEFDFVVDDGEKSLLVPVCPPNKPTKKGPSTAIFSTYETREQWQLQYSLATSVLEHMDITDLTERGDETLFGDWLNALKRRTTDLILAPTSCSTSLSMSEAVTSSISVDEVENIAKAFDDFILRFANSGDDMFLGFQIHILLQPFIPSSNFSMIEPGAWNSTSLMELYDAMICHWLAPLPGGIPNRLRALKERTIREVISELCIASVIISRCKVEEVDDGQEAGDSSPIRPDARSISEFKDQLTQWSREDVRSSPSRTGSSTSSRAGNFLASLARYTAINNQKSISRRTITTAAHWVDGSDPSQYDWQATISLRDKPQSEHDKNLKRRKRKERRQSSSAAQSQRSVSADIPIARPWGSQPEPSVFNSNINSSQVNEGGLTMTQGEQGLFGKRKQLPKSKKKKRIAGF</sequence>
<dbReference type="PANTHER" id="PTHR28221">
    <property type="entry name" value="RNA POLYMERASE I-SPECIFIC TRANSCRIPTION INITIATION FACTOR RRN6"/>
    <property type="match status" value="1"/>
</dbReference>
<dbReference type="VEuPathDB" id="FungiDB:MGYG_01937"/>
<dbReference type="EMBL" id="DS989822">
    <property type="protein sequence ID" value="EFQ98924.1"/>
    <property type="molecule type" value="Genomic_DNA"/>
</dbReference>
<feature type="region of interest" description="Disordered" evidence="1">
    <location>
        <begin position="877"/>
        <end position="973"/>
    </location>
</feature>
<dbReference type="HOGENOM" id="CLU_005807_0_0_1"/>
<evidence type="ECO:0000259" key="4">
    <source>
        <dbReference type="Pfam" id="PF20640"/>
    </source>
</evidence>
<accession>E5QZ15</accession>
<dbReference type="Pfam" id="PF20640">
    <property type="entry name" value="Rrn6_HB"/>
    <property type="match status" value="1"/>
</dbReference>
<dbReference type="GO" id="GO:0042790">
    <property type="term" value="P:nucleolar large rRNA transcription by RNA polymerase I"/>
    <property type="evidence" value="ECO:0007669"/>
    <property type="project" value="TreeGrafter"/>
</dbReference>
<feature type="domain" description="RRN6 helical bundle" evidence="4">
    <location>
        <begin position="565"/>
        <end position="773"/>
    </location>
</feature>
<dbReference type="Proteomes" id="UP000002669">
    <property type="component" value="Unassembled WGS sequence"/>
</dbReference>
<protein>
    <recommendedName>
        <fullName evidence="7">RNA polymerase I-specific transcription initiation factor RRN6-like protein</fullName>
    </recommendedName>
</protein>
<feature type="compositionally biased region" description="Basic and acidic residues" evidence="1">
    <location>
        <begin position="879"/>
        <end position="889"/>
    </location>
</feature>
<dbReference type="Pfam" id="PF10214">
    <property type="entry name" value="Rrn6_beta-prop"/>
    <property type="match status" value="1"/>
</dbReference>
<evidence type="ECO:0000259" key="2">
    <source>
        <dbReference type="Pfam" id="PF10214"/>
    </source>
</evidence>
<feature type="compositionally biased region" description="Basic and acidic residues" evidence="1">
    <location>
        <begin position="809"/>
        <end position="818"/>
    </location>
</feature>
<proteinExistence type="predicted"/>
<reference evidence="6" key="1">
    <citation type="journal article" date="2012" name="MBio">
        <title>Comparative genome analysis of Trichophyton rubrum and related dermatophytes reveals candidate genes involved in infection.</title>
        <authorList>
            <person name="Martinez D.A."/>
            <person name="Oliver B.G."/>
            <person name="Graeser Y."/>
            <person name="Goldberg J.M."/>
            <person name="Li W."/>
            <person name="Martinez-Rossi N.M."/>
            <person name="Monod M."/>
            <person name="Shelest E."/>
            <person name="Barton R.C."/>
            <person name="Birch E."/>
            <person name="Brakhage A.A."/>
            <person name="Chen Z."/>
            <person name="Gurr S.J."/>
            <person name="Heiman D."/>
            <person name="Heitman J."/>
            <person name="Kosti I."/>
            <person name="Rossi A."/>
            <person name="Saif S."/>
            <person name="Samalova M."/>
            <person name="Saunders C.W."/>
            <person name="Shea T."/>
            <person name="Summerbell R.C."/>
            <person name="Xu J."/>
            <person name="Young S."/>
            <person name="Zeng Q."/>
            <person name="Birren B.W."/>
            <person name="Cuomo C.A."/>
            <person name="White T.C."/>
        </authorList>
    </citation>
    <scope>NUCLEOTIDE SEQUENCE [LARGE SCALE GENOMIC DNA]</scope>
    <source>
        <strain evidence="6">ATCC MYA-4604 / CBS 118893</strain>
    </source>
</reference>
<dbReference type="PANTHER" id="PTHR28221:SF2">
    <property type="entry name" value="RNA POLYMERASE I-SPECIFIC TRANSCRIPTION INITIATION FACTOR RRN6"/>
    <property type="match status" value="1"/>
</dbReference>
<evidence type="ECO:0008006" key="7">
    <source>
        <dbReference type="Google" id="ProtNLM"/>
    </source>
</evidence>
<dbReference type="InterPro" id="IPR048536">
    <property type="entry name" value="Rrn6_K-rich"/>
</dbReference>
<dbReference type="Pfam" id="PF20639">
    <property type="entry name" value="Rrn6_K-rich"/>
    <property type="match status" value="1"/>
</dbReference>
<feature type="compositionally biased region" description="Low complexity" evidence="1">
    <location>
        <begin position="902"/>
        <end position="914"/>
    </location>
</feature>
<feature type="region of interest" description="Disordered" evidence="1">
    <location>
        <begin position="809"/>
        <end position="831"/>
    </location>
</feature>
<dbReference type="RefSeq" id="XP_003177876.1">
    <property type="nucleotide sequence ID" value="XM_003177828.1"/>
</dbReference>
<dbReference type="InterPro" id="IPR019350">
    <property type="entry name" value="RNA_pol_I-sp_TIF_RRN6-like"/>
</dbReference>
<dbReference type="GO" id="GO:0001163">
    <property type="term" value="F:RNA polymerase I transcription regulatory region sequence-specific DNA binding"/>
    <property type="evidence" value="ECO:0007669"/>
    <property type="project" value="TreeGrafter"/>
</dbReference>
<feature type="domain" description="RRN6 K-rich C-terminal" evidence="3">
    <location>
        <begin position="858"/>
        <end position="973"/>
    </location>
</feature>
<evidence type="ECO:0000313" key="6">
    <source>
        <dbReference type="Proteomes" id="UP000002669"/>
    </source>
</evidence>
<gene>
    <name evidence="5" type="ORF">MGYG_01937</name>
</gene>
<evidence type="ECO:0000256" key="1">
    <source>
        <dbReference type="SAM" id="MobiDB-lite"/>
    </source>
</evidence>
<dbReference type="OMA" id="DLPMTQV"/>
<feature type="compositionally biased region" description="Basic residues" evidence="1">
    <location>
        <begin position="890"/>
        <end position="899"/>
    </location>
</feature>
<keyword evidence="6" id="KW-1185">Reference proteome</keyword>
<dbReference type="GeneID" id="10033212"/>
<evidence type="ECO:0000313" key="5">
    <source>
        <dbReference type="EMBL" id="EFQ98924.1"/>
    </source>
</evidence>
<feature type="domain" description="RRN6 beta-propeller" evidence="2">
    <location>
        <begin position="109"/>
        <end position="472"/>
    </location>
</feature>
<feature type="compositionally biased region" description="Polar residues" evidence="1">
    <location>
        <begin position="926"/>
        <end position="951"/>
    </location>
</feature>
<dbReference type="InParanoid" id="E5QZ15"/>
<dbReference type="STRING" id="535722.E5QZ15"/>
<feature type="compositionally biased region" description="Low complexity" evidence="1">
    <location>
        <begin position="819"/>
        <end position="831"/>
    </location>
</feature>
<dbReference type="AlphaFoldDB" id="E5QZ15"/>